<organism evidence="1 2">
    <name type="scientific">Cystoisospora suis</name>
    <dbReference type="NCBI Taxonomy" id="483139"/>
    <lineage>
        <taxon>Eukaryota</taxon>
        <taxon>Sar</taxon>
        <taxon>Alveolata</taxon>
        <taxon>Apicomplexa</taxon>
        <taxon>Conoidasida</taxon>
        <taxon>Coccidia</taxon>
        <taxon>Eucoccidiorida</taxon>
        <taxon>Eimeriorina</taxon>
        <taxon>Sarcocystidae</taxon>
        <taxon>Cystoisospora</taxon>
    </lineage>
</organism>
<dbReference type="RefSeq" id="XP_067916340.1">
    <property type="nucleotide sequence ID" value="XM_068071684.1"/>
</dbReference>
<gene>
    <name evidence="1" type="ORF">CSUI_011586</name>
</gene>
<sequence length="72" mass="8248">MLGLIISQKEEEATRLIISQGKEKKEGRCTMDSKKETMKKMKITMGQDCSILILCPLYLYQLMVLKGQQGEH</sequence>
<feature type="non-terminal residue" evidence="1">
    <location>
        <position position="72"/>
    </location>
</feature>
<evidence type="ECO:0000313" key="2">
    <source>
        <dbReference type="Proteomes" id="UP000221165"/>
    </source>
</evidence>
<proteinExistence type="predicted"/>
<dbReference type="GeneID" id="94434895"/>
<dbReference type="EMBL" id="MIGC01014490">
    <property type="protein sequence ID" value="PHJ14604.1"/>
    <property type="molecule type" value="Genomic_DNA"/>
</dbReference>
<protein>
    <submittedName>
        <fullName evidence="1">Uncharacterized protein</fullName>
    </submittedName>
</protein>
<reference evidence="1 2" key="1">
    <citation type="journal article" date="2017" name="Int. J. Parasitol.">
        <title>The genome of the protozoan parasite Cystoisospora suis and a reverse vaccinology approach to identify vaccine candidates.</title>
        <authorList>
            <person name="Palmieri N."/>
            <person name="Shrestha A."/>
            <person name="Ruttkowski B."/>
            <person name="Beck T."/>
            <person name="Vogl C."/>
            <person name="Tomley F."/>
            <person name="Blake D.P."/>
            <person name="Joachim A."/>
        </authorList>
    </citation>
    <scope>NUCLEOTIDE SEQUENCE [LARGE SCALE GENOMIC DNA]</scope>
    <source>
        <strain evidence="1 2">Wien I</strain>
    </source>
</reference>
<evidence type="ECO:0000313" key="1">
    <source>
        <dbReference type="EMBL" id="PHJ14604.1"/>
    </source>
</evidence>
<dbReference type="Proteomes" id="UP000221165">
    <property type="component" value="Unassembled WGS sequence"/>
</dbReference>
<keyword evidence="2" id="KW-1185">Reference proteome</keyword>
<dbReference type="VEuPathDB" id="ToxoDB:CSUI_011586"/>
<dbReference type="AlphaFoldDB" id="A0A2C6KDT3"/>
<accession>A0A2C6KDT3</accession>
<name>A0A2C6KDT3_9APIC</name>
<comment type="caution">
    <text evidence="1">The sequence shown here is derived from an EMBL/GenBank/DDBJ whole genome shotgun (WGS) entry which is preliminary data.</text>
</comment>